<sequence>MSAKNLSSKKKRTLSTALDLIKNLGNKEDEESSYDIIGSKKLKYEDGWVFTNKNGPRLEPYKEHDSDTLSNKKYAKSIEEEPWLGPEKNVLLNKKYRVESPNFSI</sequence>
<gene>
    <name evidence="1" type="ORF">GMARGA_LOCUS6398</name>
</gene>
<name>A0ABN7UGG3_GIGMA</name>
<accession>A0ABN7UGG3</accession>
<evidence type="ECO:0000313" key="2">
    <source>
        <dbReference type="Proteomes" id="UP000789901"/>
    </source>
</evidence>
<protein>
    <submittedName>
        <fullName evidence="1">13401_t:CDS:1</fullName>
    </submittedName>
</protein>
<dbReference type="Proteomes" id="UP000789901">
    <property type="component" value="Unassembled WGS sequence"/>
</dbReference>
<organism evidence="1 2">
    <name type="scientific">Gigaspora margarita</name>
    <dbReference type="NCBI Taxonomy" id="4874"/>
    <lineage>
        <taxon>Eukaryota</taxon>
        <taxon>Fungi</taxon>
        <taxon>Fungi incertae sedis</taxon>
        <taxon>Mucoromycota</taxon>
        <taxon>Glomeromycotina</taxon>
        <taxon>Glomeromycetes</taxon>
        <taxon>Diversisporales</taxon>
        <taxon>Gigasporaceae</taxon>
        <taxon>Gigaspora</taxon>
    </lineage>
</organism>
<dbReference type="EMBL" id="CAJVQB010002891">
    <property type="protein sequence ID" value="CAG8590785.1"/>
    <property type="molecule type" value="Genomic_DNA"/>
</dbReference>
<comment type="caution">
    <text evidence="1">The sequence shown here is derived from an EMBL/GenBank/DDBJ whole genome shotgun (WGS) entry which is preliminary data.</text>
</comment>
<evidence type="ECO:0000313" key="1">
    <source>
        <dbReference type="EMBL" id="CAG8590785.1"/>
    </source>
</evidence>
<reference evidence="1 2" key="1">
    <citation type="submission" date="2021-06" db="EMBL/GenBank/DDBJ databases">
        <authorList>
            <person name="Kallberg Y."/>
            <person name="Tangrot J."/>
            <person name="Rosling A."/>
        </authorList>
    </citation>
    <scope>NUCLEOTIDE SEQUENCE [LARGE SCALE GENOMIC DNA]</scope>
    <source>
        <strain evidence="1 2">120-4 pot B 10/14</strain>
    </source>
</reference>
<proteinExistence type="predicted"/>
<keyword evidence="2" id="KW-1185">Reference proteome</keyword>